<evidence type="ECO:0000313" key="3">
    <source>
        <dbReference type="Proteomes" id="UP001303473"/>
    </source>
</evidence>
<feature type="compositionally biased region" description="Low complexity" evidence="1">
    <location>
        <begin position="96"/>
        <end position="113"/>
    </location>
</feature>
<dbReference type="Gene3D" id="4.10.240.10">
    <property type="entry name" value="Zn(2)-C6 fungal-type DNA-binding domain"/>
    <property type="match status" value="1"/>
</dbReference>
<gene>
    <name evidence="2" type="ORF">QBC46DRAFT_399808</name>
</gene>
<feature type="compositionally biased region" description="Basic and acidic residues" evidence="1">
    <location>
        <begin position="202"/>
        <end position="226"/>
    </location>
</feature>
<evidence type="ECO:0000313" key="2">
    <source>
        <dbReference type="EMBL" id="KAK3934431.1"/>
    </source>
</evidence>
<dbReference type="GO" id="GO:0000981">
    <property type="term" value="F:DNA-binding transcription factor activity, RNA polymerase II-specific"/>
    <property type="evidence" value="ECO:0007669"/>
    <property type="project" value="InterPro"/>
</dbReference>
<feature type="compositionally biased region" description="Basic and acidic residues" evidence="1">
    <location>
        <begin position="122"/>
        <end position="140"/>
    </location>
</feature>
<dbReference type="AlphaFoldDB" id="A0AAN6RZQ0"/>
<accession>A0AAN6RZQ0</accession>
<name>A0AAN6RZQ0_9PEZI</name>
<protein>
    <submittedName>
        <fullName evidence="2">Uncharacterized protein</fullName>
    </submittedName>
</protein>
<comment type="caution">
    <text evidence="2">The sequence shown here is derived from an EMBL/GenBank/DDBJ whole genome shotgun (WGS) entry which is preliminary data.</text>
</comment>
<evidence type="ECO:0000256" key="1">
    <source>
        <dbReference type="SAM" id="MobiDB-lite"/>
    </source>
</evidence>
<dbReference type="GO" id="GO:0008270">
    <property type="term" value="F:zinc ion binding"/>
    <property type="evidence" value="ECO:0007669"/>
    <property type="project" value="InterPro"/>
</dbReference>
<feature type="region of interest" description="Disordered" evidence="1">
    <location>
        <begin position="181"/>
        <end position="226"/>
    </location>
</feature>
<feature type="region of interest" description="Disordered" evidence="1">
    <location>
        <begin position="92"/>
        <end position="154"/>
    </location>
</feature>
<organism evidence="2 3">
    <name type="scientific">Diplogelasinospora grovesii</name>
    <dbReference type="NCBI Taxonomy" id="303347"/>
    <lineage>
        <taxon>Eukaryota</taxon>
        <taxon>Fungi</taxon>
        <taxon>Dikarya</taxon>
        <taxon>Ascomycota</taxon>
        <taxon>Pezizomycotina</taxon>
        <taxon>Sordariomycetes</taxon>
        <taxon>Sordariomycetidae</taxon>
        <taxon>Sordariales</taxon>
        <taxon>Diplogelasinosporaceae</taxon>
        <taxon>Diplogelasinospora</taxon>
    </lineage>
</organism>
<dbReference type="InterPro" id="IPR036864">
    <property type="entry name" value="Zn2-C6_fun-type_DNA-bd_sf"/>
</dbReference>
<dbReference type="Proteomes" id="UP001303473">
    <property type="component" value="Unassembled WGS sequence"/>
</dbReference>
<dbReference type="EMBL" id="MU853991">
    <property type="protein sequence ID" value="KAK3934431.1"/>
    <property type="molecule type" value="Genomic_DNA"/>
</dbReference>
<reference evidence="3" key="1">
    <citation type="journal article" date="2023" name="Mol. Phylogenet. Evol.">
        <title>Genome-scale phylogeny and comparative genomics of the fungal order Sordariales.</title>
        <authorList>
            <person name="Hensen N."/>
            <person name="Bonometti L."/>
            <person name="Westerberg I."/>
            <person name="Brannstrom I.O."/>
            <person name="Guillou S."/>
            <person name="Cros-Aarteil S."/>
            <person name="Calhoun S."/>
            <person name="Haridas S."/>
            <person name="Kuo A."/>
            <person name="Mondo S."/>
            <person name="Pangilinan J."/>
            <person name="Riley R."/>
            <person name="LaButti K."/>
            <person name="Andreopoulos B."/>
            <person name="Lipzen A."/>
            <person name="Chen C."/>
            <person name="Yan M."/>
            <person name="Daum C."/>
            <person name="Ng V."/>
            <person name="Clum A."/>
            <person name="Steindorff A."/>
            <person name="Ohm R.A."/>
            <person name="Martin F."/>
            <person name="Silar P."/>
            <person name="Natvig D.O."/>
            <person name="Lalanne C."/>
            <person name="Gautier V."/>
            <person name="Ament-Velasquez S.L."/>
            <person name="Kruys A."/>
            <person name="Hutchinson M.I."/>
            <person name="Powell A.J."/>
            <person name="Barry K."/>
            <person name="Miller A.N."/>
            <person name="Grigoriev I.V."/>
            <person name="Debuchy R."/>
            <person name="Gladieux P."/>
            <person name="Hiltunen Thoren M."/>
            <person name="Johannesson H."/>
        </authorList>
    </citation>
    <scope>NUCLEOTIDE SEQUENCE [LARGE SCALE GENOMIC DNA]</scope>
    <source>
        <strain evidence="3">CBS 340.73</strain>
    </source>
</reference>
<feature type="compositionally biased region" description="Gly residues" evidence="1">
    <location>
        <begin position="142"/>
        <end position="152"/>
    </location>
</feature>
<sequence>MANLAERPRPPPNRRRDKPQLSCDLCRRRKYAPSLPFFVLIKRNWVSFHGPALTLCIYRRRCDRSKPCGTCVRSGIPRSGCTYPSCPGSQSHHHAVVPSSSSESSTRGSLISSCKPKLKPRREHEVQDGQPDIDRKDDGKGISSGAGAGTGTGSRHTQLALLQLSTGRQMIDFSDISVHVTTEDDRNRRSRKRTEEGGAAGDGKDAGLRGTETVEKKDRDKNKERMYHSVWKFPL</sequence>
<keyword evidence="3" id="KW-1185">Reference proteome</keyword>
<proteinExistence type="predicted"/>